<dbReference type="Gene3D" id="1.25.40.10">
    <property type="entry name" value="Tetratricopeptide repeat domain"/>
    <property type="match status" value="2"/>
</dbReference>
<dbReference type="Proteomes" id="UP000006866">
    <property type="component" value="Chromosome"/>
</dbReference>
<keyword evidence="2" id="KW-1185">Reference proteome</keyword>
<dbReference type="STRING" id="572479.Hprae_0397"/>
<dbReference type="InterPro" id="IPR019734">
    <property type="entry name" value="TPR_rpt"/>
</dbReference>
<sequence>MLNKIKSFFRKMKDKRLFKKAIKKLDAGYYQEAAEILFKIEKSEALDQVMLYFNLAGALIGQDKLIEGEEYLNTAIAIESEYDFLWATLAEVNILEKKWEAAAKAINKALDLAPEKKIYQLKKEVICGSEELKTNYLKYFSLLKESIAEQKKENWKKSVLLLKEAVNYYDQTGYVYNQIGAIYNNNLGDSKLAAKFFKKAIEKEPDNQVFIRNLKQVLQS</sequence>
<dbReference type="HOGENOM" id="CLU_1254485_0_0_9"/>
<dbReference type="SMART" id="SM00028">
    <property type="entry name" value="TPR"/>
    <property type="match status" value="3"/>
</dbReference>
<dbReference type="AlphaFoldDB" id="E3DNS8"/>
<dbReference type="InterPro" id="IPR011990">
    <property type="entry name" value="TPR-like_helical_dom_sf"/>
</dbReference>
<dbReference type="SUPFAM" id="SSF48452">
    <property type="entry name" value="TPR-like"/>
    <property type="match status" value="1"/>
</dbReference>
<gene>
    <name evidence="1" type="ordered locus">Hprae_0397</name>
</gene>
<dbReference type="KEGG" id="hpk:Hprae_0397"/>
<evidence type="ECO:0000313" key="1">
    <source>
        <dbReference type="EMBL" id="ADO76552.1"/>
    </source>
</evidence>
<reference evidence="2" key="1">
    <citation type="submission" date="2010-10" db="EMBL/GenBank/DDBJ databases">
        <title>The complete genome of Halanaerobium praevalens DSM 2228.</title>
        <authorList>
            <consortium name="US DOE Joint Genome Institute (JGI-PGF)"/>
            <person name="Lucas S."/>
            <person name="Copeland A."/>
            <person name="Lapidus A."/>
            <person name="Glavina del Rio T."/>
            <person name="Dalin E."/>
            <person name="Tice H."/>
            <person name="Bruce D."/>
            <person name="Goodwin L."/>
            <person name="Pitluck S."/>
            <person name="Kyrpides N."/>
            <person name="Mavromatis K."/>
            <person name="Ivanova N."/>
            <person name="Ovchinnikova G."/>
            <person name="Chertkov O."/>
            <person name="Detter J.C."/>
            <person name="Han C."/>
            <person name="Larimer F."/>
            <person name="Land M."/>
            <person name="Hauser L."/>
            <person name="Markowitz V."/>
            <person name="Cheng J.-F."/>
            <person name="Hugenholtz P."/>
            <person name="Woyke T."/>
            <person name="Wu D."/>
            <person name="Tindall B."/>
            <person name="Pomrenke H.G."/>
            <person name="Brambilla E."/>
            <person name="Klenk H.-P."/>
            <person name="Eisen J.A."/>
        </authorList>
    </citation>
    <scope>NUCLEOTIDE SEQUENCE [LARGE SCALE GENOMIC DNA]</scope>
    <source>
        <strain evidence="2">ATCC 33744 / DSM 2228 / GSL</strain>
    </source>
</reference>
<dbReference type="PATRIC" id="fig|572479.3.peg.402"/>
<protein>
    <submittedName>
        <fullName evidence="1">Tetratricopeptide TPR_1 repeat-containing protein</fullName>
    </submittedName>
</protein>
<reference evidence="1 2" key="2">
    <citation type="journal article" date="2011" name="Stand. Genomic Sci.">
        <title>Complete genome sequence of the extremely halophilic Halanaerobium praevalens type strain (GSL).</title>
        <authorList>
            <person name="Ivanova N."/>
            <person name="Sikorski J."/>
            <person name="Chertkov O."/>
            <person name="Nolan M."/>
            <person name="Lucas S."/>
            <person name="Hammon N."/>
            <person name="Deshpande S."/>
            <person name="Cheng J.F."/>
            <person name="Tapia R."/>
            <person name="Han C."/>
            <person name="Goodwin L."/>
            <person name="Pitluck S."/>
            <person name="Huntemann M."/>
            <person name="Liolios K."/>
            <person name="Pagani I."/>
            <person name="Mavromatis K."/>
            <person name="Ovchinikova G."/>
            <person name="Pati A."/>
            <person name="Chen A."/>
            <person name="Palaniappan K."/>
            <person name="Land M."/>
            <person name="Hauser L."/>
            <person name="Brambilla E.M."/>
            <person name="Kannan K.P."/>
            <person name="Rohde M."/>
            <person name="Tindall B.J."/>
            <person name="Goker M."/>
            <person name="Detter J.C."/>
            <person name="Woyke T."/>
            <person name="Bristow J."/>
            <person name="Eisen J.A."/>
            <person name="Markowitz V."/>
            <person name="Hugenholtz P."/>
            <person name="Kyrpides N.C."/>
            <person name="Klenk H.P."/>
            <person name="Lapidus A."/>
        </authorList>
    </citation>
    <scope>NUCLEOTIDE SEQUENCE [LARGE SCALE GENOMIC DNA]</scope>
    <source>
        <strain evidence="2">ATCC 33744 / DSM 2228 / GSL</strain>
    </source>
</reference>
<evidence type="ECO:0000313" key="2">
    <source>
        <dbReference type="Proteomes" id="UP000006866"/>
    </source>
</evidence>
<name>E3DNS8_HALPG</name>
<accession>E3DNS8</accession>
<dbReference type="RefSeq" id="WP_014552585.1">
    <property type="nucleotide sequence ID" value="NC_017455.1"/>
</dbReference>
<proteinExistence type="predicted"/>
<organism evidence="1 2">
    <name type="scientific">Halanaerobium praevalens (strain ATCC 33744 / DSM 2228 / GSL)</name>
    <dbReference type="NCBI Taxonomy" id="572479"/>
    <lineage>
        <taxon>Bacteria</taxon>
        <taxon>Bacillati</taxon>
        <taxon>Bacillota</taxon>
        <taxon>Clostridia</taxon>
        <taxon>Halanaerobiales</taxon>
        <taxon>Halanaerobiaceae</taxon>
        <taxon>Halanaerobium</taxon>
    </lineage>
</organism>
<dbReference type="EMBL" id="CP002175">
    <property type="protein sequence ID" value="ADO76552.1"/>
    <property type="molecule type" value="Genomic_DNA"/>
</dbReference>